<sequence length="233" mass="24825">MSAAIDAALDRQVWNMLHGRLAHLAVDGGAAIRLDPRYGPFAAARDASGEAQAALASLIAGPDDEIWLVEPEAWPAPPGTRLVRTAPLLQMIADGPLPVPGPSDPEIVELAEGDAAAMAEIAHATEPGPWGELTHRYTNSVGIWRDGRLAAMAGQRMLPAPGLSEVSGVCTWPEFRGQGLATRLIRHVMDRMQAQGEVPYLHSYAKNSGAIGLYESLGFRPRRAMTVTVLAQA</sequence>
<evidence type="ECO:0000313" key="4">
    <source>
        <dbReference type="EMBL" id="MEE1876247.1"/>
    </source>
</evidence>
<dbReference type="SUPFAM" id="SSF55729">
    <property type="entry name" value="Acyl-CoA N-acyltransferases (Nat)"/>
    <property type="match status" value="1"/>
</dbReference>
<accession>A0ABU7GAY9</accession>
<comment type="caution">
    <text evidence="4">The sequence shown here is derived from an EMBL/GenBank/DDBJ whole genome shotgun (WGS) entry which is preliminary data.</text>
</comment>
<dbReference type="PANTHER" id="PTHR43420">
    <property type="entry name" value="ACETYLTRANSFERASE"/>
    <property type="match status" value="1"/>
</dbReference>
<keyword evidence="5" id="KW-1185">Reference proteome</keyword>
<dbReference type="Gene3D" id="3.40.630.30">
    <property type="match status" value="1"/>
</dbReference>
<dbReference type="RefSeq" id="WP_354143357.1">
    <property type="nucleotide sequence ID" value="NZ_JAZDQV010000001.1"/>
</dbReference>
<dbReference type="EMBL" id="JAZDQV010000001">
    <property type="protein sequence ID" value="MEE1876247.1"/>
    <property type="molecule type" value="Genomic_DNA"/>
</dbReference>
<dbReference type="InterPro" id="IPR013653">
    <property type="entry name" value="GCN5-like_dom"/>
</dbReference>
<dbReference type="PROSITE" id="PS51186">
    <property type="entry name" value="GNAT"/>
    <property type="match status" value="1"/>
</dbReference>
<evidence type="ECO:0000313" key="5">
    <source>
        <dbReference type="Proteomes" id="UP001343492"/>
    </source>
</evidence>
<keyword evidence="1 4" id="KW-0808">Transferase</keyword>
<keyword evidence="2 4" id="KW-0012">Acyltransferase</keyword>
<dbReference type="PANTHER" id="PTHR43420:SF3">
    <property type="entry name" value="N-ACETYLTRANSFERASE DOMAIN-CONTAINING PROTEIN"/>
    <property type="match status" value="1"/>
</dbReference>
<dbReference type="EC" id="2.3.1.-" evidence="4"/>
<dbReference type="InterPro" id="IPR000182">
    <property type="entry name" value="GNAT_dom"/>
</dbReference>
<evidence type="ECO:0000256" key="1">
    <source>
        <dbReference type="ARBA" id="ARBA00022679"/>
    </source>
</evidence>
<protein>
    <submittedName>
        <fullName evidence="4">GNAT family N-acetyltransferase</fullName>
        <ecNumber evidence="4">2.3.1.-</ecNumber>
    </submittedName>
</protein>
<dbReference type="InterPro" id="IPR050680">
    <property type="entry name" value="YpeA/RimI_acetyltransf"/>
</dbReference>
<dbReference type="CDD" id="cd04301">
    <property type="entry name" value="NAT_SF"/>
    <property type="match status" value="1"/>
</dbReference>
<gene>
    <name evidence="4" type="ORF">VRS74_00935</name>
</gene>
<name>A0ABU7GAY9_9SPHN</name>
<dbReference type="Pfam" id="PF08445">
    <property type="entry name" value="FR47"/>
    <property type="match status" value="1"/>
</dbReference>
<organism evidence="4 5">
    <name type="scientific">Altererythrobacter litoralis</name>
    <dbReference type="NCBI Taxonomy" id="3113904"/>
    <lineage>
        <taxon>Bacteria</taxon>
        <taxon>Pseudomonadati</taxon>
        <taxon>Pseudomonadota</taxon>
        <taxon>Alphaproteobacteria</taxon>
        <taxon>Sphingomonadales</taxon>
        <taxon>Erythrobacteraceae</taxon>
        <taxon>Altererythrobacter</taxon>
    </lineage>
</organism>
<dbReference type="InterPro" id="IPR016181">
    <property type="entry name" value="Acyl_CoA_acyltransferase"/>
</dbReference>
<dbReference type="Proteomes" id="UP001343492">
    <property type="component" value="Unassembled WGS sequence"/>
</dbReference>
<dbReference type="GO" id="GO:0016746">
    <property type="term" value="F:acyltransferase activity"/>
    <property type="evidence" value="ECO:0007669"/>
    <property type="project" value="UniProtKB-KW"/>
</dbReference>
<reference evidence="4 5" key="1">
    <citation type="submission" date="2024-01" db="EMBL/GenBank/DDBJ databases">
        <title>The genome sequence of Erythrobacteraceae sp. strain 1XM1-14.</title>
        <authorList>
            <person name="Liu Y."/>
        </authorList>
    </citation>
    <scope>NUCLEOTIDE SEQUENCE [LARGE SCALE GENOMIC DNA]</scope>
    <source>
        <strain evidence="4 5">1XM1-14</strain>
    </source>
</reference>
<evidence type="ECO:0000256" key="2">
    <source>
        <dbReference type="ARBA" id="ARBA00023315"/>
    </source>
</evidence>
<feature type="domain" description="N-acetyltransferase" evidence="3">
    <location>
        <begin position="105"/>
        <end position="233"/>
    </location>
</feature>
<proteinExistence type="predicted"/>
<evidence type="ECO:0000259" key="3">
    <source>
        <dbReference type="PROSITE" id="PS51186"/>
    </source>
</evidence>